<protein>
    <submittedName>
        <fullName evidence="1">Uncharacterized protein</fullName>
    </submittedName>
</protein>
<evidence type="ECO:0000313" key="2">
    <source>
        <dbReference type="Proteomes" id="UP000186817"/>
    </source>
</evidence>
<proteinExistence type="predicted"/>
<dbReference type="OrthoDB" id="10296018at2759"/>
<sequence length="161" mass="17066">MSVATMAGEIKTATTTRFRRYSALTTWAGYLNATMLTCDAVVVGAVSELTSKFFADLRRDIHAPLGHVKRDYGATALLAAAAEEVLMILGLPEAITEFEGMRLAEWQVAPGDLVLDGLLRILGSDGLTSVSRLTRSCSQRSAKNMSAGGELLASEEAPGDG</sequence>
<dbReference type="AlphaFoldDB" id="A0A1Q9BWW7"/>
<comment type="caution">
    <text evidence="1">The sequence shown here is derived from an EMBL/GenBank/DDBJ whole genome shotgun (WGS) entry which is preliminary data.</text>
</comment>
<evidence type="ECO:0000313" key="1">
    <source>
        <dbReference type="EMBL" id="OLP75080.1"/>
    </source>
</evidence>
<dbReference type="Proteomes" id="UP000186817">
    <property type="component" value="Unassembled WGS sequence"/>
</dbReference>
<reference evidence="1 2" key="1">
    <citation type="submission" date="2016-02" db="EMBL/GenBank/DDBJ databases">
        <title>Genome analysis of coral dinoflagellate symbionts highlights evolutionary adaptations to a symbiotic lifestyle.</title>
        <authorList>
            <person name="Aranda M."/>
            <person name="Li Y."/>
            <person name="Liew Y.J."/>
            <person name="Baumgarten S."/>
            <person name="Simakov O."/>
            <person name="Wilson M."/>
            <person name="Piel J."/>
            <person name="Ashoor H."/>
            <person name="Bougouffa S."/>
            <person name="Bajic V.B."/>
            <person name="Ryu T."/>
            <person name="Ravasi T."/>
            <person name="Bayer T."/>
            <person name="Micklem G."/>
            <person name="Kim H."/>
            <person name="Bhak J."/>
            <person name="Lajeunesse T.C."/>
            <person name="Voolstra C.R."/>
        </authorList>
    </citation>
    <scope>NUCLEOTIDE SEQUENCE [LARGE SCALE GENOMIC DNA]</scope>
    <source>
        <strain evidence="1 2">CCMP2467</strain>
    </source>
</reference>
<accession>A0A1Q9BWW7</accession>
<gene>
    <name evidence="1" type="ORF">AK812_SmicGene45187</name>
</gene>
<dbReference type="EMBL" id="LSRX01002820">
    <property type="protein sequence ID" value="OLP75080.1"/>
    <property type="molecule type" value="Genomic_DNA"/>
</dbReference>
<keyword evidence="2" id="KW-1185">Reference proteome</keyword>
<organism evidence="1 2">
    <name type="scientific">Symbiodinium microadriaticum</name>
    <name type="common">Dinoflagellate</name>
    <name type="synonym">Zooxanthella microadriatica</name>
    <dbReference type="NCBI Taxonomy" id="2951"/>
    <lineage>
        <taxon>Eukaryota</taxon>
        <taxon>Sar</taxon>
        <taxon>Alveolata</taxon>
        <taxon>Dinophyceae</taxon>
        <taxon>Suessiales</taxon>
        <taxon>Symbiodiniaceae</taxon>
        <taxon>Symbiodinium</taxon>
    </lineage>
</organism>
<name>A0A1Q9BWW7_SYMMI</name>